<keyword evidence="4" id="KW-1003">Cell membrane</keyword>
<feature type="transmembrane region" description="Helical" evidence="8">
    <location>
        <begin position="354"/>
        <end position="371"/>
    </location>
</feature>
<protein>
    <recommendedName>
        <fullName evidence="8">Bcr/CflA family efflux transporter</fullName>
    </recommendedName>
</protein>
<evidence type="ECO:0000256" key="9">
    <source>
        <dbReference type="SAM" id="SignalP"/>
    </source>
</evidence>
<dbReference type="NCBIfam" id="TIGR00710">
    <property type="entry name" value="efflux_Bcr_CflA"/>
    <property type="match status" value="1"/>
</dbReference>
<feature type="chain" id="PRO_5016855085" description="Bcr/CflA family efflux transporter" evidence="9">
    <location>
        <begin position="21"/>
        <end position="401"/>
    </location>
</feature>
<evidence type="ECO:0000256" key="7">
    <source>
        <dbReference type="ARBA" id="ARBA00023136"/>
    </source>
</evidence>
<name>A0A379FHJ2_PROMI</name>
<dbReference type="InterPro" id="IPR050189">
    <property type="entry name" value="MFS_Efflux_Transporters"/>
</dbReference>
<dbReference type="GO" id="GO:1990961">
    <property type="term" value="P:xenobiotic detoxification by transmembrane export across the plasma membrane"/>
    <property type="evidence" value="ECO:0007669"/>
    <property type="project" value="InterPro"/>
</dbReference>
<comment type="subcellular location">
    <subcellularLocation>
        <location evidence="8">Cell inner membrane</location>
        <topology evidence="8">Multi-pass membrane protein</topology>
    </subcellularLocation>
    <subcellularLocation>
        <location evidence="1">Cell membrane</location>
        <topology evidence="1">Multi-pass membrane protein</topology>
    </subcellularLocation>
</comment>
<dbReference type="PROSITE" id="PS50850">
    <property type="entry name" value="MFS"/>
    <property type="match status" value="1"/>
</dbReference>
<evidence type="ECO:0000313" key="12">
    <source>
        <dbReference type="Proteomes" id="UP000254191"/>
    </source>
</evidence>
<comment type="similarity">
    <text evidence="2 8">Belongs to the major facilitator superfamily. Bcr/CmlA family.</text>
</comment>
<dbReference type="Gene3D" id="1.20.1720.10">
    <property type="entry name" value="Multidrug resistance protein D"/>
    <property type="match status" value="1"/>
</dbReference>
<dbReference type="GO" id="GO:0005886">
    <property type="term" value="C:plasma membrane"/>
    <property type="evidence" value="ECO:0007669"/>
    <property type="project" value="UniProtKB-SubCell"/>
</dbReference>
<evidence type="ECO:0000256" key="8">
    <source>
        <dbReference type="RuleBase" id="RU365088"/>
    </source>
</evidence>
<keyword evidence="3 8" id="KW-0813">Transport</keyword>
<evidence type="ECO:0000256" key="1">
    <source>
        <dbReference type="ARBA" id="ARBA00004651"/>
    </source>
</evidence>
<gene>
    <name evidence="11" type="primary">ydhC_1</name>
    <name evidence="11" type="ORF">NCTC11938_01359</name>
</gene>
<feature type="transmembrane region" description="Helical" evidence="8">
    <location>
        <begin position="241"/>
        <end position="260"/>
    </location>
</feature>
<dbReference type="PANTHER" id="PTHR43124:SF3">
    <property type="entry name" value="CHLORAMPHENICOL EFFLUX PUMP RV0191"/>
    <property type="match status" value="1"/>
</dbReference>
<feature type="signal peptide" evidence="9">
    <location>
        <begin position="1"/>
        <end position="20"/>
    </location>
</feature>
<reference evidence="11 12" key="1">
    <citation type="submission" date="2018-06" db="EMBL/GenBank/DDBJ databases">
        <authorList>
            <consortium name="Pathogen Informatics"/>
            <person name="Doyle S."/>
        </authorList>
    </citation>
    <scope>NUCLEOTIDE SEQUENCE [LARGE SCALE GENOMIC DNA]</scope>
    <source>
        <strain evidence="11 12">NCTC11938</strain>
    </source>
</reference>
<dbReference type="Proteomes" id="UP000254191">
    <property type="component" value="Unassembled WGS sequence"/>
</dbReference>
<proteinExistence type="inferred from homology"/>
<feature type="transmembrane region" description="Helical" evidence="8">
    <location>
        <begin position="161"/>
        <end position="180"/>
    </location>
</feature>
<comment type="caution">
    <text evidence="8">Lacks conserved residue(s) required for the propagation of feature annotation.</text>
</comment>
<dbReference type="SUPFAM" id="SSF103473">
    <property type="entry name" value="MFS general substrate transporter"/>
    <property type="match status" value="1"/>
</dbReference>
<feature type="transmembrane region" description="Helical" evidence="8">
    <location>
        <begin position="130"/>
        <end position="155"/>
    </location>
</feature>
<keyword evidence="6 8" id="KW-1133">Transmembrane helix</keyword>
<organism evidence="11 12">
    <name type="scientific">Proteus mirabilis</name>
    <dbReference type="NCBI Taxonomy" id="584"/>
    <lineage>
        <taxon>Bacteria</taxon>
        <taxon>Pseudomonadati</taxon>
        <taxon>Pseudomonadota</taxon>
        <taxon>Gammaproteobacteria</taxon>
        <taxon>Enterobacterales</taxon>
        <taxon>Morganellaceae</taxon>
        <taxon>Proteus</taxon>
    </lineage>
</organism>
<evidence type="ECO:0000256" key="3">
    <source>
        <dbReference type="ARBA" id="ARBA00022448"/>
    </source>
</evidence>
<feature type="transmembrane region" description="Helical" evidence="8">
    <location>
        <begin position="296"/>
        <end position="319"/>
    </location>
</feature>
<keyword evidence="5 8" id="KW-0812">Transmembrane</keyword>
<keyword evidence="9" id="KW-0732">Signal</keyword>
<feature type="transmembrane region" description="Helical" evidence="8">
    <location>
        <begin position="209"/>
        <end position="226"/>
    </location>
</feature>
<feature type="transmembrane region" description="Helical" evidence="8">
    <location>
        <begin position="272"/>
        <end position="290"/>
    </location>
</feature>
<dbReference type="GO" id="GO:0042910">
    <property type="term" value="F:xenobiotic transmembrane transporter activity"/>
    <property type="evidence" value="ECO:0007669"/>
    <property type="project" value="InterPro"/>
</dbReference>
<evidence type="ECO:0000256" key="2">
    <source>
        <dbReference type="ARBA" id="ARBA00006236"/>
    </source>
</evidence>
<keyword evidence="8" id="KW-0997">Cell inner membrane</keyword>
<feature type="transmembrane region" description="Helical" evidence="8">
    <location>
        <begin position="46"/>
        <end position="64"/>
    </location>
</feature>
<accession>A0A379FHJ2</accession>
<sequence length="401" mass="43216">MNRKLSLWLAIALMMFPQIAETIYSPALTDISNGFRVSANEAGQTLSLYFFAFALGVIIWGRLCDVIGRRPTMLAGLFIYAIACIGVFMTDNFSVLLILRMLSAFGAAVGSVGTQTIMRDVYSGEELAKVFSVMGAAIALSPAIGMLSGSLLVSYAGYQGVFSGLALLAVVLLLWSTIALPESRPATIKTAPLAETAIKMLKDKQIAKTILLIAFFNISLFAYYQLAPFMFDNQGYSASTFGYSGIVLAIGVGIGSYINKALLSHHWQCEKLVLLASIIAVISAVGVYLLRNHISFIIPMMTSVVAYGIAIPNILATALAQYKDRLGTAGALLGLFYYLLIGGGLALAGWGQSLAITLLICSIGALLLSFSSPNSKIIYLKELVIFIRSSFYFVTFRKNQE</sequence>
<dbReference type="CDD" id="cd17320">
    <property type="entry name" value="MFS_MdfA_MDR_like"/>
    <property type="match status" value="1"/>
</dbReference>
<feature type="transmembrane region" description="Helical" evidence="8">
    <location>
        <begin position="71"/>
        <end position="89"/>
    </location>
</feature>
<evidence type="ECO:0000256" key="5">
    <source>
        <dbReference type="ARBA" id="ARBA00022692"/>
    </source>
</evidence>
<feature type="transmembrane region" description="Helical" evidence="8">
    <location>
        <begin position="326"/>
        <end position="348"/>
    </location>
</feature>
<feature type="domain" description="Major facilitator superfamily (MFS) profile" evidence="10">
    <location>
        <begin position="5"/>
        <end position="376"/>
    </location>
</feature>
<keyword evidence="7 8" id="KW-0472">Membrane</keyword>
<dbReference type="Pfam" id="PF07690">
    <property type="entry name" value="MFS_1"/>
    <property type="match status" value="1"/>
</dbReference>
<dbReference type="InterPro" id="IPR036259">
    <property type="entry name" value="MFS_trans_sf"/>
</dbReference>
<dbReference type="PANTHER" id="PTHR43124">
    <property type="entry name" value="PURINE EFFLUX PUMP PBUE"/>
    <property type="match status" value="1"/>
</dbReference>
<evidence type="ECO:0000256" key="4">
    <source>
        <dbReference type="ARBA" id="ARBA00022475"/>
    </source>
</evidence>
<dbReference type="InterPro" id="IPR011701">
    <property type="entry name" value="MFS"/>
</dbReference>
<evidence type="ECO:0000256" key="6">
    <source>
        <dbReference type="ARBA" id="ARBA00022989"/>
    </source>
</evidence>
<dbReference type="EMBL" id="UGTS01000004">
    <property type="protein sequence ID" value="SUC19597.1"/>
    <property type="molecule type" value="Genomic_DNA"/>
</dbReference>
<dbReference type="AlphaFoldDB" id="A0A379FHJ2"/>
<feature type="transmembrane region" description="Helical" evidence="8">
    <location>
        <begin position="95"/>
        <end position="118"/>
    </location>
</feature>
<evidence type="ECO:0000313" key="11">
    <source>
        <dbReference type="EMBL" id="SUC19597.1"/>
    </source>
</evidence>
<dbReference type="InterPro" id="IPR004812">
    <property type="entry name" value="Efflux_drug-R_Bcr/CmlA"/>
</dbReference>
<dbReference type="InterPro" id="IPR020846">
    <property type="entry name" value="MFS_dom"/>
</dbReference>
<evidence type="ECO:0000259" key="10">
    <source>
        <dbReference type="PROSITE" id="PS50850"/>
    </source>
</evidence>